<reference evidence="2" key="1">
    <citation type="submission" date="2022-03" db="EMBL/GenBank/DDBJ databases">
        <authorList>
            <person name="Alioto T."/>
            <person name="Alioto T."/>
            <person name="Gomez Garrido J."/>
        </authorList>
    </citation>
    <scope>NUCLEOTIDE SEQUENCE</scope>
</reference>
<evidence type="ECO:0000313" key="3">
    <source>
        <dbReference type="Proteomes" id="UP001295444"/>
    </source>
</evidence>
<keyword evidence="1" id="KW-0812">Transmembrane</keyword>
<evidence type="ECO:0000313" key="2">
    <source>
        <dbReference type="EMBL" id="CAH2304907.1"/>
    </source>
</evidence>
<dbReference type="AlphaFoldDB" id="A0AAD1WDD6"/>
<feature type="non-terminal residue" evidence="2">
    <location>
        <position position="1"/>
    </location>
</feature>
<name>A0AAD1WDD6_PELCU</name>
<gene>
    <name evidence="2" type="ORF">PECUL_23A058425</name>
</gene>
<keyword evidence="1" id="KW-0472">Membrane</keyword>
<dbReference type="Proteomes" id="UP001295444">
    <property type="component" value="Chromosome 07"/>
</dbReference>
<organism evidence="2 3">
    <name type="scientific">Pelobates cultripes</name>
    <name type="common">Western spadefoot toad</name>
    <dbReference type="NCBI Taxonomy" id="61616"/>
    <lineage>
        <taxon>Eukaryota</taxon>
        <taxon>Metazoa</taxon>
        <taxon>Chordata</taxon>
        <taxon>Craniata</taxon>
        <taxon>Vertebrata</taxon>
        <taxon>Euteleostomi</taxon>
        <taxon>Amphibia</taxon>
        <taxon>Batrachia</taxon>
        <taxon>Anura</taxon>
        <taxon>Pelobatoidea</taxon>
        <taxon>Pelobatidae</taxon>
        <taxon>Pelobates</taxon>
    </lineage>
</organism>
<proteinExistence type="predicted"/>
<protein>
    <recommendedName>
        <fullName evidence="4">Ly6/PLAUR domain-containing protein 1</fullName>
    </recommendedName>
</protein>
<keyword evidence="3" id="KW-1185">Reference proteome</keyword>
<feature type="transmembrane region" description="Helical" evidence="1">
    <location>
        <begin position="105"/>
        <end position="130"/>
    </location>
</feature>
<accession>A0AAD1WDD6</accession>
<evidence type="ECO:0000256" key="1">
    <source>
        <dbReference type="SAM" id="Phobius"/>
    </source>
</evidence>
<sequence length="196" mass="22006">IPQGFALQIQCYQCEEFQPNDCSSPEFIVNCTVNVQNMCQKEVMEKSDGLYSVYTVSIQCLSACLVSVCLYSCFCLSIQCLSACLVSCLSCFCLSIQSIKLYLSVYTVVCLVCLVLSVCLYSVCLPVLYLSCLSCLSDLLFRFSAISVRNSNPMTALPQSLLSTAQSMSRTCVRRRSWRRVMGYYIENHVHLQELV</sequence>
<keyword evidence="1" id="KW-1133">Transmembrane helix</keyword>
<evidence type="ECO:0008006" key="4">
    <source>
        <dbReference type="Google" id="ProtNLM"/>
    </source>
</evidence>
<dbReference type="EMBL" id="OW240918">
    <property type="protein sequence ID" value="CAH2304907.1"/>
    <property type="molecule type" value="Genomic_DNA"/>
</dbReference>